<evidence type="ECO:0000313" key="2">
    <source>
        <dbReference type="Proteomes" id="UP000075655"/>
    </source>
</evidence>
<evidence type="ECO:0000313" key="1">
    <source>
        <dbReference type="EMBL" id="KXV19240.1"/>
    </source>
</evidence>
<protein>
    <submittedName>
        <fullName evidence="1">Uncharacterized protein</fullName>
    </submittedName>
</protein>
<proteinExistence type="predicted"/>
<comment type="caution">
    <text evidence="1">The sequence shown here is derived from an EMBL/GenBank/DDBJ whole genome shotgun (WGS) entry which is preliminary data.</text>
</comment>
<name>A0A149RXM4_GLUOY</name>
<reference evidence="1 2" key="1">
    <citation type="submission" date="2015-06" db="EMBL/GenBank/DDBJ databases">
        <title>Improved classification and identification of acetic acid bacteria using matrix-assisted laser desorption/ionization time-of-flight mass spectrometry; Gluconobacter nephelii and Gluconobacter uchimurae are later heterotypic synonyms of Gluconobacter japonicus and Gluconobacter oxydans, respectively.</title>
        <authorList>
            <person name="Li L."/>
            <person name="Cleenwerck I."/>
            <person name="De Vuyst L."/>
            <person name="Vandamme P."/>
        </authorList>
    </citation>
    <scope>NUCLEOTIDE SEQUENCE [LARGE SCALE GENOMIC DNA]</scope>
    <source>
        <strain evidence="1 2">LMG 1676</strain>
    </source>
</reference>
<dbReference type="RefSeq" id="WP_062500767.1">
    <property type="nucleotide sequence ID" value="NZ_LHZG01000153.1"/>
</dbReference>
<dbReference type="EMBL" id="LHZG01000153">
    <property type="protein sequence ID" value="KXV19240.1"/>
    <property type="molecule type" value="Genomic_DNA"/>
</dbReference>
<accession>A0A149RXM4</accession>
<organism evidence="1 2">
    <name type="scientific">Gluconobacter oxydans</name>
    <name type="common">Gluconobacter suboxydans</name>
    <dbReference type="NCBI Taxonomy" id="442"/>
    <lineage>
        <taxon>Bacteria</taxon>
        <taxon>Pseudomonadati</taxon>
        <taxon>Pseudomonadota</taxon>
        <taxon>Alphaproteobacteria</taxon>
        <taxon>Acetobacterales</taxon>
        <taxon>Acetobacteraceae</taxon>
        <taxon>Gluconobacter</taxon>
    </lineage>
</organism>
<sequence length="100" mass="10916">MSAYQTLKEAIEKKSVVTFTFHGEAGFGSPHSLGTGDGEERVLLYRGEDAHEKEVPPQGKWSCIRVQDLTGVHLAPGTPFHSGHPAESHLKDLHKIDVSV</sequence>
<dbReference type="AlphaFoldDB" id="A0A149RXM4"/>
<dbReference type="Proteomes" id="UP000075655">
    <property type="component" value="Unassembled WGS sequence"/>
</dbReference>
<dbReference type="PATRIC" id="fig|442.8.peg.56"/>
<gene>
    <name evidence="1" type="ORF">AD934_05335</name>
</gene>